<feature type="compositionally biased region" description="Low complexity" evidence="1">
    <location>
        <begin position="348"/>
        <end position="359"/>
    </location>
</feature>
<feature type="region of interest" description="Disordered" evidence="1">
    <location>
        <begin position="386"/>
        <end position="418"/>
    </location>
</feature>
<feature type="compositionally biased region" description="Polar residues" evidence="1">
    <location>
        <begin position="403"/>
        <end position="415"/>
    </location>
</feature>
<feature type="region of interest" description="Disordered" evidence="1">
    <location>
        <begin position="333"/>
        <end position="359"/>
    </location>
</feature>
<dbReference type="EMBL" id="JAHLQT010010178">
    <property type="protein sequence ID" value="KAG7173178.1"/>
    <property type="molecule type" value="Genomic_DNA"/>
</dbReference>
<evidence type="ECO:0000256" key="1">
    <source>
        <dbReference type="SAM" id="MobiDB-lite"/>
    </source>
</evidence>
<accession>A0A8J5TJB0</accession>
<comment type="caution">
    <text evidence="3">The sequence shown here is derived from an EMBL/GenBank/DDBJ whole genome shotgun (WGS) entry which is preliminary data.</text>
</comment>
<evidence type="ECO:0000313" key="4">
    <source>
        <dbReference type="Proteomes" id="UP000747542"/>
    </source>
</evidence>
<feature type="chain" id="PRO_5035299223" description="Mucin-5AC" evidence="2">
    <location>
        <begin position="24"/>
        <end position="860"/>
    </location>
</feature>
<dbReference type="AlphaFoldDB" id="A0A8J5TJB0"/>
<evidence type="ECO:0008006" key="5">
    <source>
        <dbReference type="Google" id="ProtNLM"/>
    </source>
</evidence>
<keyword evidence="2" id="KW-0732">Signal</keyword>
<evidence type="ECO:0000313" key="3">
    <source>
        <dbReference type="EMBL" id="KAG7173178.1"/>
    </source>
</evidence>
<gene>
    <name evidence="3" type="ORF">Hamer_G008716</name>
</gene>
<reference evidence="3" key="1">
    <citation type="journal article" date="2021" name="Sci. Adv.">
        <title>The American lobster genome reveals insights on longevity, neural, and immune adaptations.</title>
        <authorList>
            <person name="Polinski J.M."/>
            <person name="Zimin A.V."/>
            <person name="Clark K.F."/>
            <person name="Kohn A.B."/>
            <person name="Sadowski N."/>
            <person name="Timp W."/>
            <person name="Ptitsyn A."/>
            <person name="Khanna P."/>
            <person name="Romanova D.Y."/>
            <person name="Williams P."/>
            <person name="Greenwood S.J."/>
            <person name="Moroz L.L."/>
            <person name="Walt D.R."/>
            <person name="Bodnar A.G."/>
        </authorList>
    </citation>
    <scope>NUCLEOTIDE SEQUENCE</scope>
    <source>
        <strain evidence="3">GMGI-L3</strain>
    </source>
</reference>
<feature type="region of interest" description="Disordered" evidence="1">
    <location>
        <begin position="233"/>
        <end position="253"/>
    </location>
</feature>
<proteinExistence type="predicted"/>
<feature type="signal peptide" evidence="2">
    <location>
        <begin position="1"/>
        <end position="23"/>
    </location>
</feature>
<name>A0A8J5TJB0_HOMAM</name>
<protein>
    <recommendedName>
        <fullName evidence="5">Mucin-5AC</fullName>
    </recommendedName>
</protein>
<sequence>MHKKDMWCGRVLAALWAAWVVQAEPEGRGLTWAAVMGAPPERTPYLEPRPFMENDNTAYYDDSSDQFFDNPDYVYVDTEDASYKEPLAPVSEKEGDSSQVAERRTFDVLWHAFMDQNTPQQELGDRPARETATRRPTLIEAVFKTIDDHIVKDLEQWTTYSSQSTTTPPPPRIPTATAIQQASPDNDELLLVTDEQGRQHIVSVNDIVNSLGHLDEKTLTDLILPPDEGAASVRSTRRTLPPLPPSILPETNPALPQGVPLLLGTTASDNAAVERPQRHTGPTKTTTDNEEVYVVQDENGELQLITLNDILASLGQLDSNSVNELLFSQTGGATIPSRAEPSPPLSSPPDATTTSTASKSLASISNLNKNGPTRANPFTFPNVASSISVGDQRGSAVPRKQVTKSAHPSTHSGPQRTDGMIVHTDEDGNIHITPDPSQPLNIQNIIAVAEQTANQAASEPRPTIRTNILPQHNEKVQNTHRGQQIMSFLTGERNAKLPTTTQPIVSQTVAPTQHHRGINSFHQSLLQALQQQPSNNPIVNPLAQYRTSSSIPQPLVQSVANPVVQPATQTSEGGFGATISSMLSRLIGYPEEQQQVVQQPQLAPNPSDPEFVNLVVQQQARQGPNDLFGSVTIPLPKPIHYQHTQPAQFAVTSQNPNQASSRVGGEPLPSILYNLSPGVKETLRRQMNDKPQFRFARTQQQTFPQARSRMDTGFVDTLNPQEDLVASATTSPKIYPSKLTSLPPALLKQLIKARLNTLVDNVQVAPSVAPRPTVDHTKPRERSSYAEIPYASNDYGYGGYGHDYSHVEVDKNRKLFDIFLLADMVKVHKRGNDNLSIKAPKIGDASKFVDTHSHRYGYHR</sequence>
<keyword evidence="4" id="KW-1185">Reference proteome</keyword>
<evidence type="ECO:0000256" key="2">
    <source>
        <dbReference type="SAM" id="SignalP"/>
    </source>
</evidence>
<dbReference type="Proteomes" id="UP000747542">
    <property type="component" value="Unassembled WGS sequence"/>
</dbReference>
<organism evidence="3 4">
    <name type="scientific">Homarus americanus</name>
    <name type="common">American lobster</name>
    <dbReference type="NCBI Taxonomy" id="6706"/>
    <lineage>
        <taxon>Eukaryota</taxon>
        <taxon>Metazoa</taxon>
        <taxon>Ecdysozoa</taxon>
        <taxon>Arthropoda</taxon>
        <taxon>Crustacea</taxon>
        <taxon>Multicrustacea</taxon>
        <taxon>Malacostraca</taxon>
        <taxon>Eumalacostraca</taxon>
        <taxon>Eucarida</taxon>
        <taxon>Decapoda</taxon>
        <taxon>Pleocyemata</taxon>
        <taxon>Astacidea</taxon>
        <taxon>Nephropoidea</taxon>
        <taxon>Nephropidae</taxon>
        <taxon>Homarus</taxon>
    </lineage>
</organism>